<evidence type="ECO:0008006" key="3">
    <source>
        <dbReference type="Google" id="ProtNLM"/>
    </source>
</evidence>
<comment type="caution">
    <text evidence="1">The sequence shown here is derived from an EMBL/GenBank/DDBJ whole genome shotgun (WGS) entry which is preliminary data.</text>
</comment>
<dbReference type="EMBL" id="QLLG01000324">
    <property type="protein sequence ID" value="RMX64283.1"/>
    <property type="molecule type" value="Genomic_DNA"/>
</dbReference>
<name>A0A3M6VDL4_9STRA</name>
<dbReference type="PANTHER" id="PTHR13510:SF44">
    <property type="entry name" value="RABENOSYN-5"/>
    <property type="match status" value="1"/>
</dbReference>
<dbReference type="InterPro" id="IPR052727">
    <property type="entry name" value="Rab4/Rab5_effector"/>
</dbReference>
<dbReference type="AlphaFoldDB" id="A0A3M6VDL4"/>
<dbReference type="PANTHER" id="PTHR13510">
    <property type="entry name" value="FYVE-FINGER-CONTAINING RAB5 EFFECTOR PROTEIN RABENOSYN-5-RELATED"/>
    <property type="match status" value="1"/>
</dbReference>
<dbReference type="InterPro" id="IPR013083">
    <property type="entry name" value="Znf_RING/FYVE/PHD"/>
</dbReference>
<protein>
    <recommendedName>
        <fullName evidence="3">FYVE-type domain-containing protein</fullName>
    </recommendedName>
</protein>
<evidence type="ECO:0000313" key="2">
    <source>
        <dbReference type="Proteomes" id="UP000282087"/>
    </source>
</evidence>
<gene>
    <name evidence="1" type="ORF">DD238_006219</name>
</gene>
<keyword evidence="2" id="KW-1185">Reference proteome</keyword>
<reference evidence="1 2" key="1">
    <citation type="submission" date="2018-06" db="EMBL/GenBank/DDBJ databases">
        <title>Comparative genomics of downy mildews reveals potential adaptations to biotrophy.</title>
        <authorList>
            <person name="Fletcher K."/>
            <person name="Klosterman S.J."/>
            <person name="Derevnina L."/>
            <person name="Martin F."/>
            <person name="Koike S."/>
            <person name="Reyes Chin-Wo S."/>
            <person name="Mou B."/>
            <person name="Michelmore R."/>
        </authorList>
    </citation>
    <scope>NUCLEOTIDE SEQUENCE [LARGE SCALE GENOMIC DNA]</scope>
    <source>
        <strain evidence="1 2">R14</strain>
    </source>
</reference>
<dbReference type="SUPFAM" id="SSF57903">
    <property type="entry name" value="FYVE/PHD zinc finger"/>
    <property type="match status" value="1"/>
</dbReference>
<dbReference type="VEuPathDB" id="FungiDB:DD237_005484"/>
<sequence>MVHKSGIIVPTLELERNDEKLVQKLAATLLQQNLDQYSDLAVTNVGHPDSRSWAAIQRREGIRVYKESTRQQRQQITSQAATGNSNVKPAKVPPSLLLVGTVKGSLDDLLYATAASSTEAMLTKSKFINDGVVASKVLARIIEPSMADPLHFLNVTWRYCTLSEPRDYVCLDVAGWSNTDRGERVAYHLIHSVGFDVLPSYEHKGIARVNMSVCWIFRQKTATLVECYARGFYDLDTTNAMLNSISMHTIALQWLSCAKLISYAQSMKLARLVNCVKVPVSSDCSESDSGDGLYGNSALFPSQSMPSSTSSFDDSTMLLPPPRELSRILAPCCKLCCKSFRFLGASRRVCQACDQDVCSRCSIKETLCLFSRTRQRARESKKNFCKHCVAGAMRSKAGALDDLMAQALPRLELSNQDIKTILELSVCLLETNLMLQKQLQLTRDRFPDSRVWREVQRKDGMRVFKEFQPQHLLPSGNSPQADAASHPDQAKMSSLLMLGTVAGNLNDVMYASIAMSTDSMRARSKFVQDGVVNSKILSCVESPTSDDPFHTLNVTWRYYSLSEPRDYTCIEATGLVSNDYGEPVGFHLIHSLDFAQLPMFQNYGVERANMSACTFFRQKSSTLVECYTRGYFDFRSMNGLLNNMSLHTISTQWLSMARYVECAQMKKLVWWMRMRTGRDSFASTSQSSSSTSSGGITVIQQNARPRVQSGTRCRVCNLSLGGFLRSRPRVCACCAEWACKRCCVKKQVCVVSSHNKSKVNEKKLVFCAQCIAEASKSDASLILREELMGDSSSYTSTRRATLETMNILEECSLVL</sequence>
<dbReference type="Proteomes" id="UP000282087">
    <property type="component" value="Unassembled WGS sequence"/>
</dbReference>
<accession>A0A3M6VDL4</accession>
<dbReference type="Gene3D" id="3.30.40.10">
    <property type="entry name" value="Zinc/RING finger domain, C3HC4 (zinc finger)"/>
    <property type="match status" value="1"/>
</dbReference>
<proteinExistence type="predicted"/>
<dbReference type="InterPro" id="IPR011011">
    <property type="entry name" value="Znf_FYVE_PHD"/>
</dbReference>
<evidence type="ECO:0000313" key="1">
    <source>
        <dbReference type="EMBL" id="RMX64283.1"/>
    </source>
</evidence>
<organism evidence="1 2">
    <name type="scientific">Peronospora effusa</name>
    <dbReference type="NCBI Taxonomy" id="542832"/>
    <lineage>
        <taxon>Eukaryota</taxon>
        <taxon>Sar</taxon>
        <taxon>Stramenopiles</taxon>
        <taxon>Oomycota</taxon>
        <taxon>Peronosporomycetes</taxon>
        <taxon>Peronosporales</taxon>
        <taxon>Peronosporaceae</taxon>
        <taxon>Peronospora</taxon>
    </lineage>
</organism>